<name>A0A2A6CQJ3_PRIPA</name>
<accession>A0A8R1UHG6</accession>
<reference evidence="1" key="2">
    <citation type="submission" date="2022-06" db="UniProtKB">
        <authorList>
            <consortium name="EnsemblMetazoa"/>
        </authorList>
    </citation>
    <scope>IDENTIFICATION</scope>
    <source>
        <strain evidence="1">PS312</strain>
    </source>
</reference>
<dbReference type="PANTHER" id="PTHR45907:SF16">
    <property type="entry name" value="SERPENTINE RECEPTOR, CLASS J"/>
    <property type="match status" value="1"/>
</dbReference>
<dbReference type="Proteomes" id="UP000005239">
    <property type="component" value="Unassembled WGS sequence"/>
</dbReference>
<evidence type="ECO:0000313" key="2">
    <source>
        <dbReference type="Proteomes" id="UP000005239"/>
    </source>
</evidence>
<dbReference type="OrthoDB" id="191139at2759"/>
<dbReference type="AlphaFoldDB" id="A0A2A6CQJ3"/>
<dbReference type="InterPro" id="IPR019428">
    <property type="entry name" value="7TM_GPCR_serpentine_rcpt_Str"/>
</dbReference>
<proteinExistence type="predicted"/>
<dbReference type="PANTHER" id="PTHR45907">
    <property type="entry name" value="SERPENTINE RECEPTOR, CLASS J"/>
    <property type="match status" value="1"/>
</dbReference>
<accession>A0A2A6CQJ3</accession>
<organism evidence="1 2">
    <name type="scientific">Pristionchus pacificus</name>
    <name type="common">Parasitic nematode worm</name>
    <dbReference type="NCBI Taxonomy" id="54126"/>
    <lineage>
        <taxon>Eukaryota</taxon>
        <taxon>Metazoa</taxon>
        <taxon>Ecdysozoa</taxon>
        <taxon>Nematoda</taxon>
        <taxon>Chromadorea</taxon>
        <taxon>Rhabditida</taxon>
        <taxon>Rhabditina</taxon>
        <taxon>Diplogasteromorpha</taxon>
        <taxon>Diplogasteroidea</taxon>
        <taxon>Neodiplogasteridae</taxon>
        <taxon>Pristionchus</taxon>
    </lineage>
</organism>
<sequence length="680" mass="77425">MGSTSMLAYYTFSIETVDVVLGVSLNLILLFLIKKYSSAYLGNYKYLLAVFACYDVYLCMLHALLNPVVTIVKNTFGATLYTPFQSEEMTCLFYACFTVPFSLMNVHFLYRYWNVARYILAAIISTSSDDHTLHDVKMEFYKTRSQSVDYGFLVMDHWRDGQLNVTVLYVIITCMFIIFGSLILASTLATLTYREILKTTTLSNKHRMMQYALLVAVCAQTFVPVVCVYIPYFFIIMCPFLSISSGCIVIFLKLNNGIMYRTGIGFIMANHGIGFIMANHYSLFVSVFPGWDALVIFMLIRDYRMGLLKMFGLWKEKTVVSRHRSRILHHDFVFELSVSRISSLGFILNTLLLHLVARYSKPHLGNYRNLLKIFASYDIFMVLLHATVQPASFTSGSALGVFSRSFPSDKQLIAVSSGCMTVPFTLMNINFLHRNLSVRRTHHVALFSKPLFLLICSLYPLTIAFLYCASISLADNEEGKEILRQSAPQGITVKEGWLILHFWVLFTFTSSFMLHCLFFVFIMSSSMGFRLHKQILVQENAKPHIRGIITLLCGGAIILVNLSIGATLCFLTIYHLQTEKTFSDNYKDYQFRILRALFAQSAIPILVMYCPTGVGLVIPLFFTTKHRGLDPWFTLISSFPALDAIVIITLLKDYRQGAISILCGRNREQMELSSWQTTQS</sequence>
<evidence type="ECO:0000313" key="1">
    <source>
        <dbReference type="EnsemblMetazoa" id="PPA29352.1"/>
    </source>
</evidence>
<protein>
    <submittedName>
        <fullName evidence="1">G protein-coupled receptor</fullName>
    </submittedName>
</protein>
<dbReference type="Pfam" id="PF10326">
    <property type="entry name" value="7TM_GPCR_Str"/>
    <property type="match status" value="4"/>
</dbReference>
<gene>
    <name evidence="1" type="primary">WBGene00118906</name>
</gene>
<dbReference type="InterPro" id="IPR019423">
    <property type="entry name" value="7TM_GPCR_serpentine_rcpt_Srj"/>
</dbReference>
<dbReference type="EnsemblMetazoa" id="PPA29352.1">
    <property type="protein sequence ID" value="PPA29352.1"/>
    <property type="gene ID" value="WBGene00118906"/>
</dbReference>
<keyword evidence="2" id="KW-1185">Reference proteome</keyword>
<dbReference type="SUPFAM" id="SSF81321">
    <property type="entry name" value="Family A G protein-coupled receptor-like"/>
    <property type="match status" value="2"/>
</dbReference>
<reference evidence="2" key="1">
    <citation type="journal article" date="2008" name="Nat. Genet.">
        <title>The Pristionchus pacificus genome provides a unique perspective on nematode lifestyle and parasitism.</title>
        <authorList>
            <person name="Dieterich C."/>
            <person name="Clifton S.W."/>
            <person name="Schuster L.N."/>
            <person name="Chinwalla A."/>
            <person name="Delehaunty K."/>
            <person name="Dinkelacker I."/>
            <person name="Fulton L."/>
            <person name="Fulton R."/>
            <person name="Godfrey J."/>
            <person name="Minx P."/>
            <person name="Mitreva M."/>
            <person name="Roeseler W."/>
            <person name="Tian H."/>
            <person name="Witte H."/>
            <person name="Yang S.P."/>
            <person name="Wilson R.K."/>
            <person name="Sommer R.J."/>
        </authorList>
    </citation>
    <scope>NUCLEOTIDE SEQUENCE [LARGE SCALE GENOMIC DNA]</scope>
    <source>
        <strain evidence="2">PS312</strain>
    </source>
</reference>